<dbReference type="PROSITE" id="PS00639">
    <property type="entry name" value="THIOL_PROTEASE_HIS"/>
    <property type="match status" value="1"/>
</dbReference>
<dbReference type="PANTHER" id="PTHR12411">
    <property type="entry name" value="CYSTEINE PROTEASE FAMILY C1-RELATED"/>
    <property type="match status" value="1"/>
</dbReference>
<dbReference type="AlphaFoldDB" id="A0A8S1HBF2"/>
<keyword evidence="7" id="KW-1133">Transmembrane helix</keyword>
<evidence type="ECO:0000313" key="11">
    <source>
        <dbReference type="Proteomes" id="UP000835052"/>
    </source>
</evidence>
<keyword evidence="4" id="KW-0788">Thiol protease</keyword>
<evidence type="ECO:0000256" key="3">
    <source>
        <dbReference type="ARBA" id="ARBA00022801"/>
    </source>
</evidence>
<dbReference type="OrthoDB" id="5875790at2759"/>
<dbReference type="InterPro" id="IPR013128">
    <property type="entry name" value="Peptidase_C1A"/>
</dbReference>
<keyword evidence="5" id="KW-0865">Zymogen</keyword>
<dbReference type="InterPro" id="IPR025660">
    <property type="entry name" value="Pept_his_AS"/>
</dbReference>
<keyword evidence="6" id="KW-1015">Disulfide bond</keyword>
<dbReference type="Gene3D" id="3.90.70.10">
    <property type="entry name" value="Cysteine proteinases"/>
    <property type="match status" value="1"/>
</dbReference>
<organism evidence="10 11">
    <name type="scientific">Caenorhabditis auriculariae</name>
    <dbReference type="NCBI Taxonomy" id="2777116"/>
    <lineage>
        <taxon>Eukaryota</taxon>
        <taxon>Metazoa</taxon>
        <taxon>Ecdysozoa</taxon>
        <taxon>Nematoda</taxon>
        <taxon>Chromadorea</taxon>
        <taxon>Rhabditida</taxon>
        <taxon>Rhabditina</taxon>
        <taxon>Rhabditomorpha</taxon>
        <taxon>Rhabditoidea</taxon>
        <taxon>Rhabditidae</taxon>
        <taxon>Peloderinae</taxon>
        <taxon>Caenorhabditis</taxon>
    </lineage>
</organism>
<keyword evidence="11" id="KW-1185">Reference proteome</keyword>
<dbReference type="SMART" id="SM00645">
    <property type="entry name" value="Pept_C1"/>
    <property type="match status" value="1"/>
</dbReference>
<name>A0A8S1HBF2_9PELO</name>
<dbReference type="PROSITE" id="PS00139">
    <property type="entry name" value="THIOL_PROTEASE_CYS"/>
    <property type="match status" value="1"/>
</dbReference>
<dbReference type="SMART" id="SM00848">
    <property type="entry name" value="Inhibitor_I29"/>
    <property type="match status" value="1"/>
</dbReference>
<dbReference type="SUPFAM" id="SSF54001">
    <property type="entry name" value="Cysteine proteinases"/>
    <property type="match status" value="1"/>
</dbReference>
<keyword evidence="7" id="KW-0812">Transmembrane</keyword>
<evidence type="ECO:0000259" key="9">
    <source>
        <dbReference type="SMART" id="SM00848"/>
    </source>
</evidence>
<evidence type="ECO:0000256" key="1">
    <source>
        <dbReference type="ARBA" id="ARBA00008455"/>
    </source>
</evidence>
<dbReference type="FunFam" id="3.90.70.10:FF:000103">
    <property type="entry name" value="Hypothetical LOC496748"/>
    <property type="match status" value="1"/>
</dbReference>
<keyword evidence="7" id="KW-0472">Membrane</keyword>
<evidence type="ECO:0000313" key="10">
    <source>
        <dbReference type="EMBL" id="CAD6190510.1"/>
    </source>
</evidence>
<keyword evidence="2" id="KW-0645">Protease</keyword>
<accession>A0A8S1HBF2</accession>
<dbReference type="InterPro" id="IPR000169">
    <property type="entry name" value="Pept_cys_AS"/>
</dbReference>
<evidence type="ECO:0000256" key="6">
    <source>
        <dbReference type="ARBA" id="ARBA00023157"/>
    </source>
</evidence>
<evidence type="ECO:0000256" key="5">
    <source>
        <dbReference type="ARBA" id="ARBA00023145"/>
    </source>
</evidence>
<feature type="domain" description="Cathepsin propeptide inhibitor" evidence="9">
    <location>
        <begin position="83"/>
        <end position="139"/>
    </location>
</feature>
<dbReference type="InterPro" id="IPR000668">
    <property type="entry name" value="Peptidase_C1A_C"/>
</dbReference>
<feature type="transmembrane region" description="Helical" evidence="7">
    <location>
        <begin position="45"/>
        <end position="66"/>
    </location>
</feature>
<dbReference type="GO" id="GO:0006508">
    <property type="term" value="P:proteolysis"/>
    <property type="evidence" value="ECO:0007669"/>
    <property type="project" value="UniProtKB-KW"/>
</dbReference>
<evidence type="ECO:0000256" key="4">
    <source>
        <dbReference type="ARBA" id="ARBA00022807"/>
    </source>
</evidence>
<dbReference type="Pfam" id="PF08246">
    <property type="entry name" value="Inhibitor_I29"/>
    <property type="match status" value="1"/>
</dbReference>
<proteinExistence type="inferred from homology"/>
<dbReference type="CDD" id="cd02248">
    <property type="entry name" value="Peptidase_C1A"/>
    <property type="match status" value="1"/>
</dbReference>
<dbReference type="InterPro" id="IPR013201">
    <property type="entry name" value="Prot_inhib_I29"/>
</dbReference>
<dbReference type="GO" id="GO:0008234">
    <property type="term" value="F:cysteine-type peptidase activity"/>
    <property type="evidence" value="ECO:0007669"/>
    <property type="project" value="UniProtKB-KW"/>
</dbReference>
<gene>
    <name evidence="10" type="ORF">CAUJ_LOCUS6429</name>
</gene>
<keyword evidence="3" id="KW-0378">Hydrolase</keyword>
<evidence type="ECO:0000256" key="7">
    <source>
        <dbReference type="SAM" id="Phobius"/>
    </source>
</evidence>
<evidence type="ECO:0000259" key="8">
    <source>
        <dbReference type="SMART" id="SM00645"/>
    </source>
</evidence>
<comment type="similarity">
    <text evidence="1">Belongs to the peptidase C1 family.</text>
</comment>
<sequence>MLGSNKVKSSSPSPQYVVLNEVKKPSCELMKDIDLQKLEPFPLKYRVYVFLYFCFIIAGLFLLAHLSEPEKLKKKEDNTNQLFQEFVAKYNKDYGPFKNYRFRYNVFKNTVKELKKMEEEMPGVDFDITQFADLEEQELKKFLLNSQHEIFEEGARFEGETNYKRPLSVDWRTTNKVTPVKNQGQCGSCWAFAAVAAVESINAIKRNQLISLSEQQLVDCDSRNGGCNGGYRPYAMSFIRTEGLVRENLYPYKAARGQSCELPQNETRIFIDDYRMLSKDEGKIADWVASNGPVTIGMKVVKSMYYYRSGIYKPTPEDCANKSLGSHAVTIVGYGTENGVDYWLIKNSWGNYWGASGFFKLARGTNSCGAAESAVAPVIR</sequence>
<feature type="domain" description="Peptidase C1A papain C-terminal" evidence="8">
    <location>
        <begin position="165"/>
        <end position="378"/>
    </location>
</feature>
<dbReference type="Pfam" id="PF00112">
    <property type="entry name" value="Peptidase_C1"/>
    <property type="match status" value="1"/>
</dbReference>
<dbReference type="InterPro" id="IPR025661">
    <property type="entry name" value="Pept_asp_AS"/>
</dbReference>
<dbReference type="Proteomes" id="UP000835052">
    <property type="component" value="Unassembled WGS sequence"/>
</dbReference>
<dbReference type="InterPro" id="IPR038765">
    <property type="entry name" value="Papain-like_cys_pep_sf"/>
</dbReference>
<dbReference type="PROSITE" id="PS00640">
    <property type="entry name" value="THIOL_PROTEASE_ASN"/>
    <property type="match status" value="1"/>
</dbReference>
<dbReference type="EMBL" id="CAJGYM010000016">
    <property type="protein sequence ID" value="CAD6190510.1"/>
    <property type="molecule type" value="Genomic_DNA"/>
</dbReference>
<comment type="caution">
    <text evidence="10">The sequence shown here is derived from an EMBL/GenBank/DDBJ whole genome shotgun (WGS) entry which is preliminary data.</text>
</comment>
<dbReference type="InterPro" id="IPR039417">
    <property type="entry name" value="Peptidase_C1A_papain-like"/>
</dbReference>
<dbReference type="PRINTS" id="PR00705">
    <property type="entry name" value="PAPAIN"/>
</dbReference>
<evidence type="ECO:0000256" key="2">
    <source>
        <dbReference type="ARBA" id="ARBA00022670"/>
    </source>
</evidence>
<protein>
    <submittedName>
        <fullName evidence="10">Uncharacterized protein</fullName>
    </submittedName>
</protein>
<reference evidence="10" key="1">
    <citation type="submission" date="2020-10" db="EMBL/GenBank/DDBJ databases">
        <authorList>
            <person name="Kikuchi T."/>
        </authorList>
    </citation>
    <scope>NUCLEOTIDE SEQUENCE</scope>
    <source>
        <strain evidence="10">NKZ352</strain>
    </source>
</reference>